<gene>
    <name evidence="3" type="ORF">RUM44_007490</name>
</gene>
<dbReference type="Gene3D" id="2.60.120.470">
    <property type="entry name" value="PITH domain"/>
    <property type="match status" value="1"/>
</dbReference>
<dbReference type="InterPro" id="IPR008979">
    <property type="entry name" value="Galactose-bd-like_sf"/>
</dbReference>
<dbReference type="PANTHER" id="PTHR12175:SF1">
    <property type="entry name" value="PITH DOMAIN-CONTAINING PROTEIN 1"/>
    <property type="match status" value="1"/>
</dbReference>
<evidence type="ECO:0000313" key="4">
    <source>
        <dbReference type="Proteomes" id="UP001359485"/>
    </source>
</evidence>
<comment type="caution">
    <text evidence="3">The sequence shown here is derived from an EMBL/GenBank/DDBJ whole genome shotgun (WGS) entry which is preliminary data.</text>
</comment>
<dbReference type="SUPFAM" id="SSF49785">
    <property type="entry name" value="Galactose-binding domain-like"/>
    <property type="match status" value="1"/>
</dbReference>
<keyword evidence="4" id="KW-1185">Reference proteome</keyword>
<dbReference type="InterPro" id="IPR045099">
    <property type="entry name" value="PITH1-like"/>
</dbReference>
<dbReference type="PROSITE" id="PS51532">
    <property type="entry name" value="PITH"/>
    <property type="match status" value="1"/>
</dbReference>
<dbReference type="PANTHER" id="PTHR12175">
    <property type="entry name" value="AD039 HT014 THIOREDOXIN FAMILY TRP26"/>
    <property type="match status" value="1"/>
</dbReference>
<organism evidence="3 4">
    <name type="scientific">Polyplax serrata</name>
    <name type="common">Common mouse louse</name>
    <dbReference type="NCBI Taxonomy" id="468196"/>
    <lineage>
        <taxon>Eukaryota</taxon>
        <taxon>Metazoa</taxon>
        <taxon>Ecdysozoa</taxon>
        <taxon>Arthropoda</taxon>
        <taxon>Hexapoda</taxon>
        <taxon>Insecta</taxon>
        <taxon>Pterygota</taxon>
        <taxon>Neoptera</taxon>
        <taxon>Paraneoptera</taxon>
        <taxon>Psocodea</taxon>
        <taxon>Troctomorpha</taxon>
        <taxon>Phthiraptera</taxon>
        <taxon>Anoplura</taxon>
        <taxon>Polyplacidae</taxon>
        <taxon>Polyplax</taxon>
    </lineage>
</organism>
<feature type="domain" description="PITH" evidence="2">
    <location>
        <begin position="1"/>
        <end position="79"/>
    </location>
</feature>
<sequence>MTFDDVGIESDQDFELHPDVNGTLEYSTKIVKFSSVHCLTIHIPKNFGGETTKIYYIGLRGEFSEGHRHGVTICTYEARPNIADHKTALSETVSRTVR</sequence>
<name>A0ABR1B0T9_POLSC</name>
<evidence type="ECO:0000259" key="2">
    <source>
        <dbReference type="PROSITE" id="PS51532"/>
    </source>
</evidence>
<protein>
    <recommendedName>
        <fullName evidence="2">PITH domain-containing protein</fullName>
    </recommendedName>
</protein>
<proteinExistence type="inferred from homology"/>
<evidence type="ECO:0000256" key="1">
    <source>
        <dbReference type="ARBA" id="ARBA00025788"/>
    </source>
</evidence>
<dbReference type="InterPro" id="IPR037047">
    <property type="entry name" value="PITH_dom_sf"/>
</dbReference>
<accession>A0ABR1B0T9</accession>
<dbReference type="Pfam" id="PF06201">
    <property type="entry name" value="PITH"/>
    <property type="match status" value="1"/>
</dbReference>
<dbReference type="Proteomes" id="UP001359485">
    <property type="component" value="Unassembled WGS sequence"/>
</dbReference>
<dbReference type="EMBL" id="JAWJWF010000005">
    <property type="protein sequence ID" value="KAK6632448.1"/>
    <property type="molecule type" value="Genomic_DNA"/>
</dbReference>
<dbReference type="InterPro" id="IPR010400">
    <property type="entry name" value="PITH_dom"/>
</dbReference>
<evidence type="ECO:0000313" key="3">
    <source>
        <dbReference type="EMBL" id="KAK6632448.1"/>
    </source>
</evidence>
<reference evidence="3 4" key="1">
    <citation type="submission" date="2023-09" db="EMBL/GenBank/DDBJ databases">
        <title>Genomes of two closely related lineages of the louse Polyplax serrata with different host specificities.</title>
        <authorList>
            <person name="Martinu J."/>
            <person name="Tarabai H."/>
            <person name="Stefka J."/>
            <person name="Hypsa V."/>
        </authorList>
    </citation>
    <scope>NUCLEOTIDE SEQUENCE [LARGE SCALE GENOMIC DNA]</scope>
    <source>
        <strain evidence="3">98ZLc_SE</strain>
    </source>
</reference>
<comment type="similarity">
    <text evidence="1">Belongs to the PITHD1 family.</text>
</comment>